<proteinExistence type="predicted"/>
<organism evidence="2 3">
    <name type="scientific">Ranatra chinensis</name>
    <dbReference type="NCBI Taxonomy" id="642074"/>
    <lineage>
        <taxon>Eukaryota</taxon>
        <taxon>Metazoa</taxon>
        <taxon>Ecdysozoa</taxon>
        <taxon>Arthropoda</taxon>
        <taxon>Hexapoda</taxon>
        <taxon>Insecta</taxon>
        <taxon>Pterygota</taxon>
        <taxon>Neoptera</taxon>
        <taxon>Paraneoptera</taxon>
        <taxon>Hemiptera</taxon>
        <taxon>Heteroptera</taxon>
        <taxon>Panheteroptera</taxon>
        <taxon>Nepomorpha</taxon>
        <taxon>Nepidae</taxon>
        <taxon>Ranatrinae</taxon>
        <taxon>Ranatra</taxon>
    </lineage>
</organism>
<feature type="compositionally biased region" description="Basic and acidic residues" evidence="1">
    <location>
        <begin position="235"/>
        <end position="252"/>
    </location>
</feature>
<sequence>MMAISRNNKLKARDDIHSINITEVLDRERESREKSFGDNCRSSERGGHGLWPSGRLGQLAESWTLEAVWRLRDLVFQGKRGLNASRSSGKEGRVDLGASRKGAGPASTTVEPFGGSRLKRIRAGTAHPSSLHAQQPSLLPQQPSHLTHSSFKRQRLEPPSPPPDQQRDMNQAQPQPDNQLALCQSMDSVNTVSPEEEVSTPSCNCYATPLQRVRPAERPFYTPTSARIPPENNSGEEKHEEKREDTAWKVGR</sequence>
<evidence type="ECO:0000313" key="2">
    <source>
        <dbReference type="EMBL" id="KAL1122912.1"/>
    </source>
</evidence>
<comment type="caution">
    <text evidence="2">The sequence shown here is derived from an EMBL/GenBank/DDBJ whole genome shotgun (WGS) entry which is preliminary data.</text>
</comment>
<reference evidence="2 3" key="1">
    <citation type="submission" date="2024-07" db="EMBL/GenBank/DDBJ databases">
        <title>Chromosome-level genome assembly of the water stick insect Ranatra chinensis (Heteroptera: Nepidae).</title>
        <authorList>
            <person name="Liu X."/>
        </authorList>
    </citation>
    <scope>NUCLEOTIDE SEQUENCE [LARGE SCALE GENOMIC DNA]</scope>
    <source>
        <strain evidence="2">Cailab_2021Rc</strain>
        <tissue evidence="2">Muscle</tissue>
    </source>
</reference>
<evidence type="ECO:0000313" key="3">
    <source>
        <dbReference type="Proteomes" id="UP001558652"/>
    </source>
</evidence>
<feature type="region of interest" description="Disordered" evidence="1">
    <location>
        <begin position="82"/>
        <end position="203"/>
    </location>
</feature>
<gene>
    <name evidence="2" type="ORF">AAG570_003237</name>
</gene>
<protein>
    <submittedName>
        <fullName evidence="2">Uncharacterized protein</fullName>
    </submittedName>
</protein>
<feature type="region of interest" description="Disordered" evidence="1">
    <location>
        <begin position="216"/>
        <end position="252"/>
    </location>
</feature>
<keyword evidence="3" id="KW-1185">Reference proteome</keyword>
<feature type="region of interest" description="Disordered" evidence="1">
    <location>
        <begin position="27"/>
        <end position="53"/>
    </location>
</feature>
<feature type="compositionally biased region" description="Polar residues" evidence="1">
    <location>
        <begin position="168"/>
        <end position="203"/>
    </location>
</feature>
<feature type="compositionally biased region" description="Low complexity" evidence="1">
    <location>
        <begin position="128"/>
        <end position="146"/>
    </location>
</feature>
<dbReference type="Proteomes" id="UP001558652">
    <property type="component" value="Unassembled WGS sequence"/>
</dbReference>
<evidence type="ECO:0000256" key="1">
    <source>
        <dbReference type="SAM" id="MobiDB-lite"/>
    </source>
</evidence>
<dbReference type="EMBL" id="JBFDAA010000013">
    <property type="protein sequence ID" value="KAL1122912.1"/>
    <property type="molecule type" value="Genomic_DNA"/>
</dbReference>
<accession>A0ABD0Y6N9</accession>
<feature type="compositionally biased region" description="Basic and acidic residues" evidence="1">
    <location>
        <begin position="27"/>
        <end position="47"/>
    </location>
</feature>
<dbReference type="AlphaFoldDB" id="A0ABD0Y6N9"/>
<name>A0ABD0Y6N9_9HEMI</name>